<feature type="region of interest" description="Disordered" evidence="3">
    <location>
        <begin position="17"/>
        <end position="56"/>
    </location>
</feature>
<keyword evidence="6" id="KW-1185">Reference proteome</keyword>
<dbReference type="GO" id="GO:0008270">
    <property type="term" value="F:zinc ion binding"/>
    <property type="evidence" value="ECO:0007669"/>
    <property type="project" value="InterPro"/>
</dbReference>
<sequence>MSNLSQYQTVFRIIKPNTPRRAGQAAKRKHQTNGFSANPSGVSARDRNVSLDNGDNISRAQSRLQKLEEMVTTLMQANQSTHGQSGQATPPHSDNSLQTLSMSIRSDTVPTSLTTDASSAATSSLPNGHLAIRGVETRYLGPTHWAAILENIKDIQECLAPEPEEAEDGDFSTYRNDPDIVLSDLQPLTMAEVCTSLPPRAVVDKLLSEQFNARFLHIPFIHKQKFLREQYESFWNDPSSASFLWISMLLSLIHLGSRIARPEETDFFQCLKEASGLFFTNAGRALVAGHYQKARPYSVEAMLLYAISRFFQRGASETEPWLLMGVAARLALRMGYHRDPSHLAHISPFEGEMRRRVFSTVQTFELLLSFQAGLPAIIHEEDCDTAPPGNLFDEDFDEYSTTIPPSRPPTDPTPMLYYCYKGQLAQAFRKVAQQALSPRFPAYADVLSLDDELRKIRAGIPPSLRWRPLGSSITDETHTIVHRLNVELVYQKGMMILHRRYLSHDRTNPAFQYSRSACTGASFQMLQYQAEVDRATQPGGLLHNSQWTSANLAHHDFLLAAMITCLDLYESHRQTGTEAMPTLDSDAQRLRYDALKVSHDIWQSQTSTSSDARRASDILAIMLSKIPRPGPQKKEEVNGIHSATADIVQPLSQVKLDAVRTASTNQSVPLDKPTIPLHDDGLEAIHDPASRELLDVFFSDSYMIDWVSSSSPSHVLSSLLTKSSQGVLDQYIQDGSAPMRSFDF</sequence>
<organism evidence="5 6">
    <name type="scientific">Fonsecaea nubica</name>
    <dbReference type="NCBI Taxonomy" id="856822"/>
    <lineage>
        <taxon>Eukaryota</taxon>
        <taxon>Fungi</taxon>
        <taxon>Dikarya</taxon>
        <taxon>Ascomycota</taxon>
        <taxon>Pezizomycotina</taxon>
        <taxon>Eurotiomycetes</taxon>
        <taxon>Chaetothyriomycetidae</taxon>
        <taxon>Chaetothyriales</taxon>
        <taxon>Herpotrichiellaceae</taxon>
        <taxon>Fonsecaea</taxon>
    </lineage>
</organism>
<reference evidence="5 6" key="1">
    <citation type="submission" date="2016-03" db="EMBL/GenBank/DDBJ databases">
        <title>The draft genome sequence of Fonsecaea nubica causative agent of cutaneous subcutaneous infection in human host.</title>
        <authorList>
            <person name="Costa F."/>
            <person name="Sybren D.H."/>
            <person name="Raittz R.T."/>
            <person name="Weiss V.A."/>
            <person name="Leao A.C."/>
            <person name="Gomes R."/>
            <person name="De Souza E.M."/>
            <person name="Pedrosa F.O."/>
            <person name="Steffens M.B."/>
            <person name="Bombassaro A."/>
            <person name="Tadra-Sfeir M.Z."/>
            <person name="Moreno L.F."/>
            <person name="Najafzadeh M.J."/>
            <person name="Felipe M.S."/>
            <person name="Teixeira M."/>
            <person name="Sun J."/>
            <person name="Xi L."/>
            <person name="Castro M.A."/>
            <person name="Vicente V.A."/>
        </authorList>
    </citation>
    <scope>NUCLEOTIDE SEQUENCE [LARGE SCALE GENOMIC DNA]</scope>
    <source>
        <strain evidence="5 6">CBS 269.64</strain>
    </source>
</reference>
<accession>A0A178DB32</accession>
<dbReference type="GO" id="GO:0005634">
    <property type="term" value="C:nucleus"/>
    <property type="evidence" value="ECO:0007669"/>
    <property type="project" value="UniProtKB-SubCell"/>
</dbReference>
<evidence type="ECO:0000256" key="3">
    <source>
        <dbReference type="SAM" id="MobiDB-lite"/>
    </source>
</evidence>
<evidence type="ECO:0000259" key="4">
    <source>
        <dbReference type="SMART" id="SM00906"/>
    </source>
</evidence>
<dbReference type="EMBL" id="LVCJ01000006">
    <property type="protein sequence ID" value="OAL39228.1"/>
    <property type="molecule type" value="Genomic_DNA"/>
</dbReference>
<dbReference type="GO" id="GO:0006351">
    <property type="term" value="P:DNA-templated transcription"/>
    <property type="evidence" value="ECO:0007669"/>
    <property type="project" value="InterPro"/>
</dbReference>
<proteinExistence type="predicted"/>
<gene>
    <name evidence="5" type="ORF">AYO20_01546</name>
</gene>
<dbReference type="GO" id="GO:0003677">
    <property type="term" value="F:DNA binding"/>
    <property type="evidence" value="ECO:0007669"/>
    <property type="project" value="InterPro"/>
</dbReference>
<dbReference type="AlphaFoldDB" id="A0A178DB32"/>
<dbReference type="Pfam" id="PF04082">
    <property type="entry name" value="Fungal_trans"/>
    <property type="match status" value="1"/>
</dbReference>
<protein>
    <recommendedName>
        <fullName evidence="4">Xylanolytic transcriptional activator regulatory domain-containing protein</fullName>
    </recommendedName>
</protein>
<dbReference type="SMART" id="SM00906">
    <property type="entry name" value="Fungal_trans"/>
    <property type="match status" value="1"/>
</dbReference>
<dbReference type="OrthoDB" id="5431381at2759"/>
<feature type="domain" description="Xylanolytic transcriptional activator regulatory" evidence="4">
    <location>
        <begin position="320"/>
        <end position="394"/>
    </location>
</feature>
<dbReference type="InterPro" id="IPR007219">
    <property type="entry name" value="XnlR_reg_dom"/>
</dbReference>
<comment type="subcellular location">
    <subcellularLocation>
        <location evidence="1">Nucleus</location>
    </subcellularLocation>
</comment>
<name>A0A178DB32_9EURO</name>
<evidence type="ECO:0000313" key="6">
    <source>
        <dbReference type="Proteomes" id="UP000185904"/>
    </source>
</evidence>
<dbReference type="GeneID" id="34584970"/>
<dbReference type="InterPro" id="IPR050613">
    <property type="entry name" value="Sec_Metabolite_Reg"/>
</dbReference>
<dbReference type="Proteomes" id="UP000185904">
    <property type="component" value="Unassembled WGS sequence"/>
</dbReference>
<evidence type="ECO:0000313" key="5">
    <source>
        <dbReference type="EMBL" id="OAL39228.1"/>
    </source>
</evidence>
<keyword evidence="2" id="KW-0539">Nucleus</keyword>
<dbReference type="PANTHER" id="PTHR31001:SF49">
    <property type="entry name" value="ZN(II)2CYS6 TRANSCRIPTION FACTOR (EUROFUNG)"/>
    <property type="match status" value="1"/>
</dbReference>
<dbReference type="RefSeq" id="XP_022504240.1">
    <property type="nucleotide sequence ID" value="XM_022639852.1"/>
</dbReference>
<dbReference type="PANTHER" id="PTHR31001">
    <property type="entry name" value="UNCHARACTERIZED TRANSCRIPTIONAL REGULATORY PROTEIN"/>
    <property type="match status" value="1"/>
</dbReference>
<comment type="caution">
    <text evidence="5">The sequence shown here is derived from an EMBL/GenBank/DDBJ whole genome shotgun (WGS) entry which is preliminary data.</text>
</comment>
<feature type="region of interest" description="Disordered" evidence="3">
    <location>
        <begin position="78"/>
        <end position="98"/>
    </location>
</feature>
<evidence type="ECO:0000256" key="1">
    <source>
        <dbReference type="ARBA" id="ARBA00004123"/>
    </source>
</evidence>
<dbReference type="CDD" id="cd12148">
    <property type="entry name" value="fungal_TF_MHR"/>
    <property type="match status" value="1"/>
</dbReference>
<feature type="compositionally biased region" description="Polar residues" evidence="3">
    <location>
        <begin position="32"/>
        <end position="41"/>
    </location>
</feature>
<evidence type="ECO:0000256" key="2">
    <source>
        <dbReference type="ARBA" id="ARBA00023242"/>
    </source>
</evidence>